<dbReference type="InterPro" id="IPR040442">
    <property type="entry name" value="Pyrv_kinase-like_dom_sf"/>
</dbReference>
<dbReference type="GO" id="GO:0015940">
    <property type="term" value="P:pantothenate biosynthetic process"/>
    <property type="evidence" value="ECO:0007669"/>
    <property type="project" value="InterPro"/>
</dbReference>
<evidence type="ECO:0000256" key="2">
    <source>
        <dbReference type="ARBA" id="ARBA00008676"/>
    </source>
</evidence>
<dbReference type="AlphaFoldDB" id="A0AAV7YVF2"/>
<proteinExistence type="inferred from homology"/>
<dbReference type="GO" id="GO:0000287">
    <property type="term" value="F:magnesium ion binding"/>
    <property type="evidence" value="ECO:0007669"/>
    <property type="project" value="TreeGrafter"/>
</dbReference>
<dbReference type="GO" id="GO:0005737">
    <property type="term" value="C:cytoplasm"/>
    <property type="evidence" value="ECO:0007669"/>
    <property type="project" value="TreeGrafter"/>
</dbReference>
<dbReference type="InterPro" id="IPR015813">
    <property type="entry name" value="Pyrv/PenolPyrv_kinase-like_dom"/>
</dbReference>
<evidence type="ECO:0000256" key="1">
    <source>
        <dbReference type="ARBA" id="ARBA00005033"/>
    </source>
</evidence>
<dbReference type="EMBL" id="JAOAOG010000311">
    <property type="protein sequence ID" value="KAJ6230452.1"/>
    <property type="molecule type" value="Genomic_DNA"/>
</dbReference>
<evidence type="ECO:0000313" key="7">
    <source>
        <dbReference type="EMBL" id="KAJ6230452.1"/>
    </source>
</evidence>
<dbReference type="NCBIfam" id="TIGR00222">
    <property type="entry name" value="panB"/>
    <property type="match status" value="1"/>
</dbReference>
<name>A0AAV7YVF2_9EUKA</name>
<reference evidence="6" key="2">
    <citation type="submission" date="2022-08" db="EMBL/GenBank/DDBJ databases">
        <title>Novel sulphate-reducing endosymbionts in the free-living metamonad Anaeramoeba.</title>
        <authorList>
            <person name="Jerlstrom-Hultqvist J."/>
            <person name="Cepicka I."/>
            <person name="Gallot-Lavallee L."/>
            <person name="Salas-Leiva D."/>
            <person name="Curtis B.A."/>
            <person name="Zahonova K."/>
            <person name="Pipaliya S."/>
            <person name="Dacks J."/>
            <person name="Roger A.J."/>
        </authorList>
    </citation>
    <scope>NUCLEOTIDE SEQUENCE</scope>
    <source>
        <strain evidence="6">Busselton2</strain>
    </source>
</reference>
<comment type="catalytic activity">
    <reaction evidence="5">
        <text>(6R)-5,10-methylene-5,6,7,8-tetrahydrofolate + 3-methyl-2-oxobutanoate + H2O = 2-dehydropantoate + (6S)-5,6,7,8-tetrahydrofolate</text>
        <dbReference type="Rhea" id="RHEA:11824"/>
        <dbReference type="ChEBI" id="CHEBI:11561"/>
        <dbReference type="ChEBI" id="CHEBI:11851"/>
        <dbReference type="ChEBI" id="CHEBI:15377"/>
        <dbReference type="ChEBI" id="CHEBI:15636"/>
        <dbReference type="ChEBI" id="CHEBI:57453"/>
        <dbReference type="EC" id="2.1.2.11"/>
    </reaction>
</comment>
<dbReference type="Proteomes" id="UP001146793">
    <property type="component" value="Unassembled WGS sequence"/>
</dbReference>
<comment type="pathway">
    <text evidence="1">Cofactor biosynthesis; (R)-pantothenate biosynthesis; (R)-pantoate from 3-methyl-2-oxobutanoate: step 1/2.</text>
</comment>
<evidence type="ECO:0000256" key="5">
    <source>
        <dbReference type="ARBA" id="ARBA00049172"/>
    </source>
</evidence>
<dbReference type="CDD" id="cd06557">
    <property type="entry name" value="KPHMT-like"/>
    <property type="match status" value="1"/>
</dbReference>
<dbReference type="SUPFAM" id="SSF51621">
    <property type="entry name" value="Phosphoenolpyruvate/pyruvate domain"/>
    <property type="match status" value="1"/>
</dbReference>
<gene>
    <name evidence="6" type="ORF">M0812_03060</name>
    <name evidence="8" type="ORF">M0813_05346</name>
    <name evidence="7" type="ORF">M0813_06680</name>
</gene>
<accession>A0AAV7YVF2</accession>
<reference evidence="7" key="1">
    <citation type="submission" date="2022-08" db="EMBL/GenBank/DDBJ databases">
        <title>Novel sulfate-reducing endosymbionts in the free-living metamonad Anaeramoeba.</title>
        <authorList>
            <person name="Jerlstrom-Hultqvist J."/>
            <person name="Cepicka I."/>
            <person name="Gallot-Lavallee L."/>
            <person name="Salas-Leiva D."/>
            <person name="Curtis B.A."/>
            <person name="Zahonova K."/>
            <person name="Pipaliya S."/>
            <person name="Dacks J."/>
            <person name="Roger A.J."/>
        </authorList>
    </citation>
    <scope>NUCLEOTIDE SEQUENCE</scope>
    <source>
        <strain evidence="7">Schooner1</strain>
    </source>
</reference>
<dbReference type="Pfam" id="PF02548">
    <property type="entry name" value="Pantoate_transf"/>
    <property type="match status" value="1"/>
</dbReference>
<dbReference type="PANTHER" id="PTHR20881">
    <property type="entry name" value="3-METHYL-2-OXOBUTANOATE HYDROXYMETHYLTRANSFERASE"/>
    <property type="match status" value="1"/>
</dbReference>
<dbReference type="PANTHER" id="PTHR20881:SF0">
    <property type="entry name" value="3-METHYL-2-OXOBUTANOATE HYDROXYMETHYLTRANSFERASE"/>
    <property type="match status" value="1"/>
</dbReference>
<keyword evidence="4" id="KW-0808">Transferase</keyword>
<dbReference type="Gene3D" id="3.20.20.60">
    <property type="entry name" value="Phosphoenolpyruvate-binding domains"/>
    <property type="match status" value="1"/>
</dbReference>
<dbReference type="PIRSF" id="PIRSF000388">
    <property type="entry name" value="Pantoate_hydroxy_MeTrfase"/>
    <property type="match status" value="1"/>
</dbReference>
<dbReference type="NCBIfam" id="NF001452">
    <property type="entry name" value="PRK00311.1"/>
    <property type="match status" value="1"/>
</dbReference>
<organism evidence="6 9">
    <name type="scientific">Anaeramoeba flamelloides</name>
    <dbReference type="NCBI Taxonomy" id="1746091"/>
    <lineage>
        <taxon>Eukaryota</taxon>
        <taxon>Metamonada</taxon>
        <taxon>Anaeramoebidae</taxon>
        <taxon>Anaeramoeba</taxon>
    </lineage>
</organism>
<evidence type="ECO:0000313" key="8">
    <source>
        <dbReference type="EMBL" id="KAJ6231981.1"/>
    </source>
</evidence>
<dbReference type="GO" id="GO:0003864">
    <property type="term" value="F:3-methyl-2-oxobutanoate hydroxymethyltransferase activity"/>
    <property type="evidence" value="ECO:0007669"/>
    <property type="project" value="UniProtKB-EC"/>
</dbReference>
<evidence type="ECO:0000313" key="9">
    <source>
        <dbReference type="Proteomes" id="UP001146793"/>
    </source>
</evidence>
<dbReference type="Proteomes" id="UP001150062">
    <property type="component" value="Unassembled WGS sequence"/>
</dbReference>
<evidence type="ECO:0000313" key="10">
    <source>
        <dbReference type="Proteomes" id="UP001150062"/>
    </source>
</evidence>
<dbReference type="EC" id="2.1.2.11" evidence="3"/>
<evidence type="ECO:0000256" key="3">
    <source>
        <dbReference type="ARBA" id="ARBA00012618"/>
    </source>
</evidence>
<evidence type="ECO:0000256" key="4">
    <source>
        <dbReference type="ARBA" id="ARBA00022679"/>
    </source>
</evidence>
<dbReference type="EMBL" id="JAOAOG010000296">
    <property type="protein sequence ID" value="KAJ6231981.1"/>
    <property type="molecule type" value="Genomic_DNA"/>
</dbReference>
<keyword evidence="10" id="KW-1185">Reference proteome</keyword>
<dbReference type="InterPro" id="IPR003700">
    <property type="entry name" value="Pantoate_hydroxy_MeTrfase"/>
</dbReference>
<protein>
    <recommendedName>
        <fullName evidence="3">3-methyl-2-oxobutanoate hydroxymethyltransferase</fullName>
        <ecNumber evidence="3">2.1.2.11</ecNumber>
    </recommendedName>
</protein>
<comment type="caution">
    <text evidence="6">The sequence shown here is derived from an EMBL/GenBank/DDBJ whole genome shotgun (WGS) entry which is preliminary data.</text>
</comment>
<comment type="similarity">
    <text evidence="2">Belongs to the PanB family.</text>
</comment>
<dbReference type="HAMAP" id="MF_00156">
    <property type="entry name" value="PanB"/>
    <property type="match status" value="1"/>
</dbReference>
<dbReference type="FunFam" id="3.20.20.60:FF:000003">
    <property type="entry name" value="3-methyl-2-oxobutanoate hydroxymethyltransferase"/>
    <property type="match status" value="1"/>
</dbReference>
<dbReference type="EMBL" id="JANTQA010000048">
    <property type="protein sequence ID" value="KAJ3431379.1"/>
    <property type="molecule type" value="Genomic_DNA"/>
</dbReference>
<evidence type="ECO:0000313" key="6">
    <source>
        <dbReference type="EMBL" id="KAJ3431379.1"/>
    </source>
</evidence>
<sequence>MTEQRKKKTLLDFYNMKKRDEKVVWITGYSAPQARFCEQAGVDMILIGDSGGMCLLGYDSTIPVTMEEMIVMSKAVRRGAPNTWIIGDMPFMSYQKSNESAVENAGRFIKAGCDSIKLEGGKCVCSQIRAITDAGIVVYAHLGMTPQSSNSFGGYKAQGRTVNSARAIIEDAYAVQEAGAKFLLLEAVPPEISLYLAEQLDIPVYGIGGGMCDGQLLIISDVIGEFQLFTPKFVKKYASIADTIVNAITEYKKDVQNKTFPEDPLHCYHIFKKHKEGIEKLMEELAKKPKKEEK</sequence>